<organism evidence="6 7">
    <name type="scientific">Anopheles dirus</name>
    <dbReference type="NCBI Taxonomy" id="7168"/>
    <lineage>
        <taxon>Eukaryota</taxon>
        <taxon>Metazoa</taxon>
        <taxon>Ecdysozoa</taxon>
        <taxon>Arthropoda</taxon>
        <taxon>Hexapoda</taxon>
        <taxon>Insecta</taxon>
        <taxon>Pterygota</taxon>
        <taxon>Neoptera</taxon>
        <taxon>Endopterygota</taxon>
        <taxon>Diptera</taxon>
        <taxon>Nematocera</taxon>
        <taxon>Culicoidea</taxon>
        <taxon>Culicidae</taxon>
        <taxon>Anophelinae</taxon>
        <taxon>Anopheles</taxon>
    </lineage>
</organism>
<dbReference type="SMART" id="SM00098">
    <property type="entry name" value="alkPPc"/>
    <property type="match status" value="1"/>
</dbReference>
<keyword evidence="2" id="KW-0597">Phosphoprotein</keyword>
<keyword evidence="7" id="KW-1185">Reference proteome</keyword>
<keyword evidence="5" id="KW-0812">Transmembrane</keyword>
<dbReference type="STRING" id="7168.A0A182MXI6"/>
<keyword evidence="3" id="KW-0479">Metal-binding</keyword>
<keyword evidence="3" id="KW-0460">Magnesium</keyword>
<dbReference type="EnsemblMetazoa" id="ADIR000089-RA">
    <property type="protein sequence ID" value="ADIR000089-PA"/>
    <property type="gene ID" value="ADIR000089"/>
</dbReference>
<comment type="similarity">
    <text evidence="4">Belongs to the alkaline phosphatase family.</text>
</comment>
<dbReference type="Pfam" id="PF00245">
    <property type="entry name" value="Alk_phosphatase"/>
    <property type="match status" value="1"/>
</dbReference>
<dbReference type="PANTHER" id="PTHR11596:SF5">
    <property type="entry name" value="ALKALINE PHOSPHATASE"/>
    <property type="match status" value="1"/>
</dbReference>
<evidence type="ECO:0000313" key="7">
    <source>
        <dbReference type="Proteomes" id="UP000075884"/>
    </source>
</evidence>
<dbReference type="SUPFAM" id="SSF53649">
    <property type="entry name" value="Alkaline phosphatase-like"/>
    <property type="match status" value="1"/>
</dbReference>
<sequence length="450" mass="49131">MPREEFSLATNDTTAGTYSRHWESDVDVGGGENVGERFSRRKVGCACNALCVGTLVLVIFGAVLLCIGFIVAYENEGQVIATVDLVSVELPPEQALWFETNLAELRNAFRVTEENKRRAKNVVLFVALDSAETPATEARPIWESFPHLALLRPTQERATRPAFNPTSMFCGIETHGHTVGYDSAVKPSDDCVSAENGSHRAASIVRWAQAVGRRTGVVTNGEIVHAFPAALYAHAPNASWLYTSPDGQRCPDVRAQLLQGEIGKQLNVIAGTMNCPGDVCRESFGAEWERGKMEHGLRYTFSKDVSEMLNLGVDDYEYALGIYDQQSLAAPGAFFDLTVGALNVLTSPEGFVLVAIADPKVPVAVREIDAAVRITLKKLSRVLDDSLIVVIRSDARDAGSSFAAVHATGPMSHLLHRVHNQTFLAHFISYAARIGRFRDADLTNFILQIL</sequence>
<dbReference type="GO" id="GO:0004035">
    <property type="term" value="F:alkaline phosphatase activity"/>
    <property type="evidence" value="ECO:0007669"/>
    <property type="project" value="UniProtKB-EC"/>
</dbReference>
<dbReference type="GO" id="GO:0046872">
    <property type="term" value="F:metal ion binding"/>
    <property type="evidence" value="ECO:0007669"/>
    <property type="project" value="UniProtKB-KW"/>
</dbReference>
<dbReference type="Proteomes" id="UP000075884">
    <property type="component" value="Unassembled WGS sequence"/>
</dbReference>
<evidence type="ECO:0000256" key="1">
    <source>
        <dbReference type="ARBA" id="ARBA00012647"/>
    </source>
</evidence>
<dbReference type="InterPro" id="IPR017850">
    <property type="entry name" value="Alkaline_phosphatase_core_sf"/>
</dbReference>
<feature type="binding site" evidence="3">
    <location>
        <position position="225"/>
    </location>
    <ligand>
        <name>Mg(2+)</name>
        <dbReference type="ChEBI" id="CHEBI:18420"/>
    </ligand>
</feature>
<evidence type="ECO:0000256" key="5">
    <source>
        <dbReference type="SAM" id="Phobius"/>
    </source>
</evidence>
<feature type="transmembrane region" description="Helical" evidence="5">
    <location>
        <begin position="47"/>
        <end position="73"/>
    </location>
</feature>
<evidence type="ECO:0000256" key="3">
    <source>
        <dbReference type="PIRSR" id="PIRSR601952-2"/>
    </source>
</evidence>
<dbReference type="Gene3D" id="3.40.720.10">
    <property type="entry name" value="Alkaline Phosphatase, subunit A"/>
    <property type="match status" value="2"/>
</dbReference>
<evidence type="ECO:0000256" key="4">
    <source>
        <dbReference type="RuleBase" id="RU003946"/>
    </source>
</evidence>
<dbReference type="EC" id="3.1.3.1" evidence="1"/>
<keyword evidence="5" id="KW-1133">Transmembrane helix</keyword>
<name>A0A182MXI6_9DIPT</name>
<dbReference type="AlphaFoldDB" id="A0A182MXI6"/>
<reference evidence="7" key="1">
    <citation type="submission" date="2013-03" db="EMBL/GenBank/DDBJ databases">
        <title>The Genome Sequence of Anopheles dirus WRAIR2.</title>
        <authorList>
            <consortium name="The Broad Institute Genomics Platform"/>
            <person name="Neafsey D.E."/>
            <person name="Walton C."/>
            <person name="Walker B."/>
            <person name="Young S.K."/>
            <person name="Zeng Q."/>
            <person name="Gargeya S."/>
            <person name="Fitzgerald M."/>
            <person name="Haas B."/>
            <person name="Abouelleil A."/>
            <person name="Allen A.W."/>
            <person name="Alvarado L."/>
            <person name="Arachchi H.M."/>
            <person name="Berlin A.M."/>
            <person name="Chapman S.B."/>
            <person name="Gainer-Dewar J."/>
            <person name="Goldberg J."/>
            <person name="Griggs A."/>
            <person name="Gujja S."/>
            <person name="Hansen M."/>
            <person name="Howarth C."/>
            <person name="Imamovic A."/>
            <person name="Ireland A."/>
            <person name="Larimer J."/>
            <person name="McCowan C."/>
            <person name="Murphy C."/>
            <person name="Pearson M."/>
            <person name="Poon T.W."/>
            <person name="Priest M."/>
            <person name="Roberts A."/>
            <person name="Saif S."/>
            <person name="Shea T."/>
            <person name="Sisk P."/>
            <person name="Sykes S."/>
            <person name="Wortman J."/>
            <person name="Nusbaum C."/>
            <person name="Birren B."/>
        </authorList>
    </citation>
    <scope>NUCLEOTIDE SEQUENCE [LARGE SCALE GENOMIC DNA]</scope>
    <source>
        <strain evidence="7">WRAIR2</strain>
    </source>
</reference>
<evidence type="ECO:0000313" key="6">
    <source>
        <dbReference type="EnsemblMetazoa" id="ADIR000089-PA"/>
    </source>
</evidence>
<dbReference type="InterPro" id="IPR001952">
    <property type="entry name" value="Alkaline_phosphatase"/>
</dbReference>
<dbReference type="VEuPathDB" id="VectorBase:ADIR000089"/>
<proteinExistence type="inferred from homology"/>
<reference evidence="6" key="2">
    <citation type="submission" date="2020-05" db="UniProtKB">
        <authorList>
            <consortium name="EnsemblMetazoa"/>
        </authorList>
    </citation>
    <scope>IDENTIFICATION</scope>
    <source>
        <strain evidence="6">WRAIR2</strain>
    </source>
</reference>
<protein>
    <recommendedName>
        <fullName evidence="1">alkaline phosphatase</fullName>
        <ecNumber evidence="1">3.1.3.1</ecNumber>
    </recommendedName>
</protein>
<dbReference type="PANTHER" id="PTHR11596">
    <property type="entry name" value="ALKALINE PHOSPHATASE"/>
    <property type="match status" value="1"/>
</dbReference>
<keyword evidence="5" id="KW-0472">Membrane</keyword>
<accession>A0A182MXI6</accession>
<dbReference type="PRINTS" id="PR00113">
    <property type="entry name" value="ALKPHPHTASE"/>
</dbReference>
<evidence type="ECO:0000256" key="2">
    <source>
        <dbReference type="ARBA" id="ARBA00022553"/>
    </source>
</evidence>
<comment type="cofactor">
    <cofactor evidence="3">
        <name>Mg(2+)</name>
        <dbReference type="ChEBI" id="CHEBI:18420"/>
    </cofactor>
    <text evidence="3">Binds 1 Mg(2+) ion.</text>
</comment>